<dbReference type="InterPro" id="IPR036278">
    <property type="entry name" value="Sialidase_sf"/>
</dbReference>
<dbReference type="EC" id="3.2.1.18" evidence="4"/>
<evidence type="ECO:0000259" key="3">
    <source>
        <dbReference type="Pfam" id="PF13088"/>
    </source>
</evidence>
<organism evidence="4">
    <name type="scientific">uncultured Phycisphaerae bacterium</name>
    <dbReference type="NCBI Taxonomy" id="904963"/>
    <lineage>
        <taxon>Bacteria</taxon>
        <taxon>Pseudomonadati</taxon>
        <taxon>Planctomycetota</taxon>
        <taxon>Phycisphaerae</taxon>
        <taxon>environmental samples</taxon>
    </lineage>
</organism>
<dbReference type="Pfam" id="PF13088">
    <property type="entry name" value="BNR_2"/>
    <property type="match status" value="1"/>
</dbReference>
<reference evidence="4" key="1">
    <citation type="submission" date="2020-02" db="EMBL/GenBank/DDBJ databases">
        <authorList>
            <person name="Meier V. D."/>
        </authorList>
    </citation>
    <scope>NUCLEOTIDE SEQUENCE</scope>
    <source>
        <strain evidence="4">AVDCRST_MAG64</strain>
    </source>
</reference>
<gene>
    <name evidence="4" type="ORF">AVDCRST_MAG64-887</name>
</gene>
<feature type="signal peptide" evidence="2">
    <location>
        <begin position="1"/>
        <end position="22"/>
    </location>
</feature>
<dbReference type="PANTHER" id="PTHR43752:SF2">
    <property type="entry name" value="BNR_ASP-BOX REPEAT FAMILY PROTEIN"/>
    <property type="match status" value="1"/>
</dbReference>
<feature type="chain" id="PRO_5026786191" evidence="2">
    <location>
        <begin position="23"/>
        <end position="380"/>
    </location>
</feature>
<dbReference type="SUPFAM" id="SSF50939">
    <property type="entry name" value="Sialidases"/>
    <property type="match status" value="1"/>
</dbReference>
<dbReference type="InterPro" id="IPR011040">
    <property type="entry name" value="Sialidase"/>
</dbReference>
<evidence type="ECO:0000256" key="2">
    <source>
        <dbReference type="SAM" id="SignalP"/>
    </source>
</evidence>
<dbReference type="AlphaFoldDB" id="A0A6J4NDC6"/>
<feature type="region of interest" description="Disordered" evidence="1">
    <location>
        <begin position="253"/>
        <end position="276"/>
    </location>
</feature>
<sequence>MPRPTPLACLLALLAFSPTTRAADPDLPPGVTQPLVLAPGPGNPRNSEGDFVRLKSGRVLFVYTHFTGGTGDAAAAVLAARHSDDAGRTWSATDEVLVKQLGKQNVMSVSLQRLADGRVGLFYLVKNSKDDCRPFVQYSADEAKTWTDPKPCVPDPVYLVMNNNRVVQLQKTKPGRIVLPVARHDWAKDKKGEHRGVATCYLSDDNGATFRKAESDLEAPPESRSGLQEPLVIELKDGGLLMLCRTDRGSQFRSTSTDGGVTWTPAEPTDIKSPLSPASIARIPKTGDLLMAWNDHAAELDPKFKGKRTPFTVAISRDDGRTWTNRKTLYADPLGWYCYTAIAFADDRVLLGHCAGQQVKGSSGLATTVVTAFDVDWLYR</sequence>
<name>A0A6J4NDC6_9BACT</name>
<feature type="domain" description="Sialidase" evidence="3">
    <location>
        <begin position="68"/>
        <end position="347"/>
    </location>
</feature>
<dbReference type="EMBL" id="CADCUQ010000214">
    <property type="protein sequence ID" value="CAA9385278.1"/>
    <property type="molecule type" value="Genomic_DNA"/>
</dbReference>
<proteinExistence type="predicted"/>
<evidence type="ECO:0000256" key="1">
    <source>
        <dbReference type="SAM" id="MobiDB-lite"/>
    </source>
</evidence>
<evidence type="ECO:0000313" key="4">
    <source>
        <dbReference type="EMBL" id="CAA9385278.1"/>
    </source>
</evidence>
<keyword evidence="2" id="KW-0732">Signal</keyword>
<dbReference type="GO" id="GO:0004308">
    <property type="term" value="F:exo-alpha-sialidase activity"/>
    <property type="evidence" value="ECO:0007669"/>
    <property type="project" value="UniProtKB-EC"/>
</dbReference>
<accession>A0A6J4NDC6</accession>
<dbReference type="Gene3D" id="2.120.10.10">
    <property type="match status" value="1"/>
</dbReference>
<keyword evidence="4" id="KW-0378">Hydrolase</keyword>
<dbReference type="CDD" id="cd15482">
    <property type="entry name" value="Sialidase_non-viral"/>
    <property type="match status" value="1"/>
</dbReference>
<keyword evidence="4" id="KW-0326">Glycosidase</keyword>
<protein>
    <submittedName>
        <fullName evidence="4">GH33 / GH93</fullName>
        <ecNumber evidence="4">3.2.1.18</ecNumber>
    </submittedName>
</protein>
<dbReference type="PANTHER" id="PTHR43752">
    <property type="entry name" value="BNR/ASP-BOX REPEAT FAMILY PROTEIN"/>
    <property type="match status" value="1"/>
</dbReference>